<reference evidence="5" key="1">
    <citation type="submission" date="2020-12" db="EMBL/GenBank/DDBJ databases">
        <authorList>
            <person name="Huq M.A."/>
        </authorList>
    </citation>
    <scope>NUCLEOTIDE SEQUENCE</scope>
    <source>
        <strain evidence="5">MAHUQ-46</strain>
    </source>
</reference>
<keyword evidence="6" id="KW-1185">Reference proteome</keyword>
<dbReference type="InterPro" id="IPR003343">
    <property type="entry name" value="Big_2"/>
</dbReference>
<dbReference type="InterPro" id="IPR015943">
    <property type="entry name" value="WD40/YVTN_repeat-like_dom_sf"/>
</dbReference>
<protein>
    <submittedName>
        <fullName evidence="5">Choice-of-anchor I family protein</fullName>
    </submittedName>
</protein>
<evidence type="ECO:0000313" key="5">
    <source>
        <dbReference type="EMBL" id="MBJ6364009.1"/>
    </source>
</evidence>
<organism evidence="5 6">
    <name type="scientific">Paenibacillus roseus</name>
    <dbReference type="NCBI Taxonomy" id="2798579"/>
    <lineage>
        <taxon>Bacteria</taxon>
        <taxon>Bacillati</taxon>
        <taxon>Bacillota</taxon>
        <taxon>Bacilli</taxon>
        <taxon>Bacillales</taxon>
        <taxon>Paenibacillaceae</taxon>
        <taxon>Paenibacillus</taxon>
    </lineage>
</organism>
<dbReference type="InterPro" id="IPR052956">
    <property type="entry name" value="Mesenchyme-surface_protein"/>
</dbReference>
<dbReference type="InterPro" id="IPR008964">
    <property type="entry name" value="Invasin/intimin_cell_adhesion"/>
</dbReference>
<dbReference type="SUPFAM" id="SSF50969">
    <property type="entry name" value="YVTN repeat-like/Quinoprotein amine dehydrogenase"/>
    <property type="match status" value="1"/>
</dbReference>
<dbReference type="GO" id="GO:0016020">
    <property type="term" value="C:membrane"/>
    <property type="evidence" value="ECO:0007669"/>
    <property type="project" value="InterPro"/>
</dbReference>
<feature type="domain" description="SLH" evidence="3">
    <location>
        <begin position="1214"/>
        <end position="1275"/>
    </location>
</feature>
<dbReference type="Pfam" id="PF02368">
    <property type="entry name" value="Big_2"/>
    <property type="match status" value="1"/>
</dbReference>
<feature type="compositionally biased region" description="Polar residues" evidence="1">
    <location>
        <begin position="979"/>
        <end position="989"/>
    </location>
</feature>
<sequence>MGKKKLKAITAILLAGQITASSLLATVGPASLVYGANLTVAGTPYDTNGHYDATVPHIIINQVYGGGLEGDSEIRISHGFIELYNPADQAIDLQGWSLQYADRGSNAKNGPTTDWKKLDLTGTIAARSSFLVLGKATNVPGAAQRLNLDLTGKADQNWDIYLNNKGMKVVLLNNTELLPGELKNPFAQKPEGYVDMIGTASNDKDSDIDGFETAYPTGSAEGTSKKKAIRRIDMKDTDNNKMDFQQVEYFDITSDNLALYKPRSSTDGAWRDGGELTEQLSIVTSALADGYAGKPYQAQITVQGGKPAYKFSATGLPEGLSIDANTGIISGTPSSERSSTVTVTVTDSAVPAETKQQEFALVIRPVQPETELVKDLFSVTKVAQYKVGVTNKDGGVAEIVKYNKDNGSLYLVNGSTNPPSLDIIPLNSSGNLAKSGTVNVKAIAEENDPAFVYGDLTSVDVNTLAKRIAVSVQHADPNKNGKILILDYAGKLIRTYEAGVQPDMITSTSDGRYILTADEAEPRGGAGVADPEGSITIVDTKDHSVKHVKFDNPDVIDDLVHIRGVVDGTGLITGKGTKADALFDLEPEYITISEDGKLAYVSLQENNAVATIDIAQRKVLSVKGLGYKDLSLPQNSLDMARNNAIELENAPFFGMYMPDGLASKTIDGTTYIFTANEGDATDWPNRKNGSTVGALKSKLNPESAAARFLANTDKYDKLDAASDMGNDGIYLYGGRSFSIWDSKTMQQVFDSSNDFERITAERLPDYFNVSNDNVTKDHRSTKKGPEPEDIKVGKVGSKYFAFTGLERIGGVMFYDVTDPSQARFANYTNTREFNKGLDTDTGPEGLEFIPATASPTGLPLLLVAHEVGGTVAVYQMNVTKVELDTKELSLKAGGATEKLSAAVSEQIEGSSQSVIWSSSDIRVAKVNENGVVTPVSEGNAVITAISEDGYGIAESKVTVSGQVPYYPSNPGGASGNATGGTDTAGESGTATVKTEGSLATASLSVNATKGETGEAVADLTADGLDAALKTLIAATPKGGTAVLTITLKSEAGTTGAVVRLPKASLDKLVSEGVARVDVNTDIGTLSFDKAALASIAAGTDTKQVALAIRKSAAGKLAGEASGANTPADSRAASDRPVYELTVTKDGKPFTAFGGGLVQVGIPYSLLTNEDPQAIVIYARDSKGELELVRNGHFNESGENVSFVVNYASHFVIGYNKKSFVDTGSSFASPFITYLSSRQIIEGVGGDQFAPKANISRADFTLILSRIGGIDKTAEQGGVGFSDVSSNAYYANAVQWAASQGIVNGAAGGKFDPNAPITREQLAAMLQRFADAMKVELPKHSPAAVFADQSAISDYAKDAVAAMQQAGIVAGKSQDAAGDSSFSPKDYATREEAAKMLALIMQLVKS</sequence>
<feature type="domain" description="SLH" evidence="3">
    <location>
        <begin position="1276"/>
        <end position="1339"/>
    </location>
</feature>
<dbReference type="Gene3D" id="2.60.40.10">
    <property type="entry name" value="Immunoglobulins"/>
    <property type="match status" value="1"/>
</dbReference>
<dbReference type="RefSeq" id="WP_199021616.1">
    <property type="nucleotide sequence ID" value="NZ_JAELUP010000113.1"/>
</dbReference>
<comment type="caution">
    <text evidence="5">The sequence shown here is derived from an EMBL/GenBank/DDBJ whole genome shotgun (WGS) entry which is preliminary data.</text>
</comment>
<name>A0A934J8Y9_9BACL</name>
<feature type="region of interest" description="Disordered" evidence="1">
    <location>
        <begin position="970"/>
        <end position="989"/>
    </location>
</feature>
<dbReference type="SUPFAM" id="SSF49373">
    <property type="entry name" value="Invasin/intimin cell-adhesion fragments"/>
    <property type="match status" value="1"/>
</dbReference>
<dbReference type="Pfam" id="PF22494">
    <property type="entry name" value="choice_anch_I"/>
    <property type="match status" value="1"/>
</dbReference>
<evidence type="ECO:0000259" key="4">
    <source>
        <dbReference type="PROSITE" id="PS51841"/>
    </source>
</evidence>
<dbReference type="Pfam" id="PF00932">
    <property type="entry name" value="LTD"/>
    <property type="match status" value="1"/>
</dbReference>
<dbReference type="PROSITE" id="PS51272">
    <property type="entry name" value="SLH"/>
    <property type="match status" value="3"/>
</dbReference>
<dbReference type="Gene3D" id="2.130.10.10">
    <property type="entry name" value="YVTN repeat-like/Quinoprotein amine dehydrogenase"/>
    <property type="match status" value="1"/>
</dbReference>
<evidence type="ECO:0000313" key="6">
    <source>
        <dbReference type="Proteomes" id="UP000640274"/>
    </source>
</evidence>
<dbReference type="Gene3D" id="2.60.40.1080">
    <property type="match status" value="1"/>
</dbReference>
<dbReference type="InterPro" id="IPR011044">
    <property type="entry name" value="Quino_amine_DH_bsu"/>
</dbReference>
<keyword evidence="2" id="KW-0732">Signal</keyword>
<dbReference type="PROSITE" id="PS51841">
    <property type="entry name" value="LTD"/>
    <property type="match status" value="1"/>
</dbReference>
<dbReference type="PANTHER" id="PTHR46928:SF1">
    <property type="entry name" value="MESENCHYME-SPECIFIC CELL SURFACE GLYCOPROTEIN"/>
    <property type="match status" value="1"/>
</dbReference>
<dbReference type="InterPro" id="IPR013783">
    <property type="entry name" value="Ig-like_fold"/>
</dbReference>
<dbReference type="EMBL" id="JAELUP010000113">
    <property type="protein sequence ID" value="MBJ6364009.1"/>
    <property type="molecule type" value="Genomic_DNA"/>
</dbReference>
<dbReference type="InterPro" id="IPR055188">
    <property type="entry name" value="Choice_anch_I"/>
</dbReference>
<dbReference type="SMART" id="SM00635">
    <property type="entry name" value="BID_2"/>
    <property type="match status" value="1"/>
</dbReference>
<dbReference type="PANTHER" id="PTHR46928">
    <property type="entry name" value="MESENCHYME-SPECIFIC CELL SURFACE GLYCOPROTEIN"/>
    <property type="match status" value="1"/>
</dbReference>
<dbReference type="SUPFAM" id="SSF49313">
    <property type="entry name" value="Cadherin-like"/>
    <property type="match status" value="1"/>
</dbReference>
<accession>A0A934J8Y9</accession>
<dbReference type="Pfam" id="PF00395">
    <property type="entry name" value="SLH"/>
    <property type="match status" value="3"/>
</dbReference>
<dbReference type="Proteomes" id="UP000640274">
    <property type="component" value="Unassembled WGS sequence"/>
</dbReference>
<evidence type="ECO:0000256" key="1">
    <source>
        <dbReference type="SAM" id="MobiDB-lite"/>
    </source>
</evidence>
<gene>
    <name evidence="5" type="ORF">JFN88_22590</name>
</gene>
<feature type="signal peptide" evidence="2">
    <location>
        <begin position="1"/>
        <end position="20"/>
    </location>
</feature>
<evidence type="ECO:0000256" key="2">
    <source>
        <dbReference type="SAM" id="SignalP"/>
    </source>
</evidence>
<feature type="chain" id="PRO_5036887805" evidence="2">
    <location>
        <begin position="21"/>
        <end position="1405"/>
    </location>
</feature>
<feature type="domain" description="LTD" evidence="4">
    <location>
        <begin position="49"/>
        <end position="217"/>
    </location>
</feature>
<dbReference type="InterPro" id="IPR015919">
    <property type="entry name" value="Cadherin-like_sf"/>
</dbReference>
<proteinExistence type="predicted"/>
<dbReference type="GO" id="GO:0005509">
    <property type="term" value="F:calcium ion binding"/>
    <property type="evidence" value="ECO:0007669"/>
    <property type="project" value="InterPro"/>
</dbReference>
<feature type="domain" description="SLH" evidence="3">
    <location>
        <begin position="1342"/>
        <end position="1405"/>
    </location>
</feature>
<dbReference type="InterPro" id="IPR001322">
    <property type="entry name" value="Lamin_tail_dom"/>
</dbReference>
<evidence type="ECO:0000259" key="3">
    <source>
        <dbReference type="PROSITE" id="PS51272"/>
    </source>
</evidence>
<dbReference type="Pfam" id="PF05345">
    <property type="entry name" value="He_PIG"/>
    <property type="match status" value="1"/>
</dbReference>
<dbReference type="InterPro" id="IPR001119">
    <property type="entry name" value="SLH_dom"/>
</dbReference>
<dbReference type="NCBIfam" id="NF038117">
    <property type="entry name" value="choice_anch_I"/>
    <property type="match status" value="1"/>
</dbReference>